<keyword evidence="2" id="KW-1185">Reference proteome</keyword>
<dbReference type="InterPro" id="IPR006311">
    <property type="entry name" value="TAT_signal"/>
</dbReference>
<organism evidence="1 2">
    <name type="scientific">Actinocrispum wychmicini</name>
    <dbReference type="NCBI Taxonomy" id="1213861"/>
    <lineage>
        <taxon>Bacteria</taxon>
        <taxon>Bacillati</taxon>
        <taxon>Actinomycetota</taxon>
        <taxon>Actinomycetes</taxon>
        <taxon>Pseudonocardiales</taxon>
        <taxon>Pseudonocardiaceae</taxon>
        <taxon>Actinocrispum</taxon>
    </lineage>
</organism>
<dbReference type="AlphaFoldDB" id="A0A4R2JKV8"/>
<sequence>MTAESLNGAVRNSSINRRQALRTGLLAGIGVAGVGSGLLNTAPAASAGVEIKDLIPQTNWRWCRKCQGHFFGGSGTFGFCPFGNAHDSTGSGDYYLWYSEDPPRSDMQPGWRWCRRCQSLSYAAVVTGLCPGFGRHDLGGSGNYHVFHDVGVLNPNEQDQWNWCRKCQGLFYGPNQSRSWCAGGNRHDGTGSGNYMVQYLSSPKSGVEGRQPGRGSSLILG</sequence>
<dbReference type="RefSeq" id="WP_132115781.1">
    <property type="nucleotide sequence ID" value="NZ_SLWS01000003.1"/>
</dbReference>
<dbReference type="OrthoDB" id="5148901at2"/>
<dbReference type="PROSITE" id="PS51318">
    <property type="entry name" value="TAT"/>
    <property type="match status" value="1"/>
</dbReference>
<accession>A0A4R2JKV8</accession>
<name>A0A4R2JKV8_9PSEU</name>
<protein>
    <submittedName>
        <fullName evidence="1">Uncharacterized protein</fullName>
    </submittedName>
</protein>
<gene>
    <name evidence="1" type="ORF">EV192_103216</name>
</gene>
<comment type="caution">
    <text evidence="1">The sequence shown here is derived from an EMBL/GenBank/DDBJ whole genome shotgun (WGS) entry which is preliminary data.</text>
</comment>
<proteinExistence type="predicted"/>
<evidence type="ECO:0000313" key="2">
    <source>
        <dbReference type="Proteomes" id="UP000295680"/>
    </source>
</evidence>
<dbReference type="Proteomes" id="UP000295680">
    <property type="component" value="Unassembled WGS sequence"/>
</dbReference>
<evidence type="ECO:0000313" key="1">
    <source>
        <dbReference type="EMBL" id="TCO60641.1"/>
    </source>
</evidence>
<reference evidence="1 2" key="1">
    <citation type="submission" date="2019-03" db="EMBL/GenBank/DDBJ databases">
        <title>Genomic Encyclopedia of Type Strains, Phase IV (KMG-IV): sequencing the most valuable type-strain genomes for metagenomic binning, comparative biology and taxonomic classification.</title>
        <authorList>
            <person name="Goeker M."/>
        </authorList>
    </citation>
    <scope>NUCLEOTIDE SEQUENCE [LARGE SCALE GENOMIC DNA]</scope>
    <source>
        <strain evidence="1 2">DSM 45934</strain>
    </source>
</reference>
<dbReference type="EMBL" id="SLWS01000003">
    <property type="protein sequence ID" value="TCO60641.1"/>
    <property type="molecule type" value="Genomic_DNA"/>
</dbReference>